<accession>A0A3S0A8E1</accession>
<evidence type="ECO:0000313" key="3">
    <source>
        <dbReference type="Proteomes" id="UP000276128"/>
    </source>
</evidence>
<gene>
    <name evidence="2" type="ORF">EJQ19_23870</name>
</gene>
<dbReference type="AlphaFoldDB" id="A0A3S0A8E1"/>
<dbReference type="PANTHER" id="PTHR10885">
    <property type="entry name" value="ISOPENTENYL-DIPHOSPHATE DELTA-ISOMERASE"/>
    <property type="match status" value="1"/>
</dbReference>
<reference evidence="2 3" key="1">
    <citation type="submission" date="2018-12" db="EMBL/GenBank/DDBJ databases">
        <title>Bacillus ochoae sp. nov., Paenibacillus whitsoniae sp. nov., Paenibacillus spiritus sp. nov. Isolated from the Mars Exploration Rover during spacecraft assembly.</title>
        <authorList>
            <person name="Seuylemezian A."/>
            <person name="Vaishampayan P."/>
        </authorList>
    </citation>
    <scope>NUCLEOTIDE SEQUENCE [LARGE SCALE GENOMIC DNA]</scope>
    <source>
        <strain evidence="2 3">MER 54</strain>
    </source>
</reference>
<protein>
    <submittedName>
        <fullName evidence="2">NUDIX domain-containing protein</fullName>
    </submittedName>
</protein>
<name>A0A3S0A8E1_9BACL</name>
<proteinExistence type="predicted"/>
<dbReference type="Proteomes" id="UP000276128">
    <property type="component" value="Unassembled WGS sequence"/>
</dbReference>
<dbReference type="InterPro" id="IPR000086">
    <property type="entry name" value="NUDIX_hydrolase_dom"/>
</dbReference>
<dbReference type="EMBL" id="RXHU01000078">
    <property type="protein sequence ID" value="RTE05771.1"/>
    <property type="molecule type" value="Genomic_DNA"/>
</dbReference>
<keyword evidence="3" id="KW-1185">Reference proteome</keyword>
<evidence type="ECO:0000313" key="2">
    <source>
        <dbReference type="EMBL" id="RTE05771.1"/>
    </source>
</evidence>
<dbReference type="InterPro" id="IPR015797">
    <property type="entry name" value="NUDIX_hydrolase-like_dom_sf"/>
</dbReference>
<dbReference type="GO" id="GO:0003824">
    <property type="term" value="F:catalytic activity"/>
    <property type="evidence" value="ECO:0007669"/>
    <property type="project" value="UniProtKB-ARBA"/>
</dbReference>
<dbReference type="OrthoDB" id="9780586at2"/>
<dbReference type="SUPFAM" id="SSF55811">
    <property type="entry name" value="Nudix"/>
    <property type="match status" value="1"/>
</dbReference>
<comment type="caution">
    <text evidence="2">The sequence shown here is derived from an EMBL/GenBank/DDBJ whole genome shotgun (WGS) entry which is preliminary data.</text>
</comment>
<dbReference type="PROSITE" id="PS51462">
    <property type="entry name" value="NUDIX"/>
    <property type="match status" value="1"/>
</dbReference>
<dbReference type="CDD" id="cd04692">
    <property type="entry name" value="NUDIX_Hydrolase"/>
    <property type="match status" value="1"/>
</dbReference>
<organism evidence="2 3">
    <name type="scientific">Paenibacillus whitsoniae</name>
    <dbReference type="NCBI Taxonomy" id="2496558"/>
    <lineage>
        <taxon>Bacteria</taxon>
        <taxon>Bacillati</taxon>
        <taxon>Bacillota</taxon>
        <taxon>Bacilli</taxon>
        <taxon>Bacillales</taxon>
        <taxon>Paenibacillaceae</taxon>
        <taxon>Paenibacillus</taxon>
    </lineage>
</organism>
<feature type="domain" description="Nudix hydrolase" evidence="1">
    <location>
        <begin position="32"/>
        <end position="172"/>
    </location>
</feature>
<dbReference type="PANTHER" id="PTHR10885:SF0">
    <property type="entry name" value="ISOPENTENYL-DIPHOSPHATE DELTA-ISOMERASE"/>
    <property type="match status" value="1"/>
</dbReference>
<sequence>MQAKSEEQFDIYDGDRNWLGVAPRSEVHAKGLWHQTFQCWIVNRSTGTPQLYLQLRAPNKDLFPSLLDISCAGHLEAGESVEAGVRELEEELGLTARFEDLIPCGMFAEEDVISPTLIDREFCHVFLYEVSKDTEEFVLQAEEVSGLFAVDLQAFARLVQGELTEIPGTGIRSADDGEYREAGMTVTREKLVPHPQAYYELLFGEMTRQGWLVGGYSAGSGVG</sequence>
<evidence type="ECO:0000259" key="1">
    <source>
        <dbReference type="PROSITE" id="PS51462"/>
    </source>
</evidence>
<dbReference type="Pfam" id="PF00293">
    <property type="entry name" value="NUDIX"/>
    <property type="match status" value="1"/>
</dbReference>
<dbReference type="Gene3D" id="3.90.79.10">
    <property type="entry name" value="Nucleoside Triphosphate Pyrophosphohydrolase"/>
    <property type="match status" value="1"/>
</dbReference>